<evidence type="ECO:0000256" key="1">
    <source>
        <dbReference type="SAM" id="MobiDB-lite"/>
    </source>
</evidence>
<organism evidence="2 3">
    <name type="scientific">Hirundo rustica rustica</name>
    <dbReference type="NCBI Taxonomy" id="333673"/>
    <lineage>
        <taxon>Eukaryota</taxon>
        <taxon>Metazoa</taxon>
        <taxon>Chordata</taxon>
        <taxon>Craniata</taxon>
        <taxon>Vertebrata</taxon>
        <taxon>Euteleostomi</taxon>
        <taxon>Archelosauria</taxon>
        <taxon>Archosauria</taxon>
        <taxon>Dinosauria</taxon>
        <taxon>Saurischia</taxon>
        <taxon>Theropoda</taxon>
        <taxon>Coelurosauria</taxon>
        <taxon>Aves</taxon>
        <taxon>Neognathae</taxon>
        <taxon>Neoaves</taxon>
        <taxon>Telluraves</taxon>
        <taxon>Australaves</taxon>
        <taxon>Passeriformes</taxon>
        <taxon>Sylvioidea</taxon>
        <taxon>Hirundinidae</taxon>
        <taxon>Hirundo</taxon>
    </lineage>
</organism>
<dbReference type="AlphaFoldDB" id="A0A3M0KGI8"/>
<dbReference type="Proteomes" id="UP000269221">
    <property type="component" value="Unassembled WGS sequence"/>
</dbReference>
<feature type="region of interest" description="Disordered" evidence="1">
    <location>
        <begin position="1"/>
        <end position="50"/>
    </location>
</feature>
<proteinExistence type="predicted"/>
<protein>
    <submittedName>
        <fullName evidence="2">Uncharacterized protein</fullName>
    </submittedName>
</protein>
<evidence type="ECO:0000313" key="2">
    <source>
        <dbReference type="EMBL" id="RMC06237.1"/>
    </source>
</evidence>
<sequence>MEGDLGRDPGLGRAEQKQPHRQFGLTRMHTRIQSAWEPRTGPSASSVASPVLEQGISSLDLLASPSGCSPESCQPSLTQGHFAGPCSALATQLWHTSLSSQSGVIGILIEDKLCPIIQTMNEDVKQD</sequence>
<name>A0A3M0KGI8_HIRRU</name>
<gene>
    <name evidence="2" type="ORF">DUI87_15668</name>
</gene>
<reference evidence="2 3" key="1">
    <citation type="submission" date="2018-07" db="EMBL/GenBank/DDBJ databases">
        <title>A high quality draft genome assembly of the barn swallow (H. rustica rustica).</title>
        <authorList>
            <person name="Formenti G."/>
            <person name="Chiara M."/>
            <person name="Poveda L."/>
            <person name="Francoijs K.-J."/>
            <person name="Bonisoli-Alquati A."/>
            <person name="Canova L."/>
            <person name="Gianfranceschi L."/>
            <person name="Horner D.S."/>
            <person name="Saino N."/>
        </authorList>
    </citation>
    <scope>NUCLEOTIDE SEQUENCE [LARGE SCALE GENOMIC DNA]</scope>
    <source>
        <strain evidence="2">Chelidonia</strain>
        <tissue evidence="2">Blood</tissue>
    </source>
</reference>
<comment type="caution">
    <text evidence="2">The sequence shown here is derived from an EMBL/GenBank/DDBJ whole genome shotgun (WGS) entry which is preliminary data.</text>
</comment>
<evidence type="ECO:0000313" key="3">
    <source>
        <dbReference type="Proteomes" id="UP000269221"/>
    </source>
</evidence>
<keyword evidence="3" id="KW-1185">Reference proteome</keyword>
<dbReference type="EMBL" id="QRBI01000120">
    <property type="protein sequence ID" value="RMC06237.1"/>
    <property type="molecule type" value="Genomic_DNA"/>
</dbReference>
<accession>A0A3M0KGI8</accession>